<protein>
    <submittedName>
        <fullName evidence="2">Inner membrane protein ykgB</fullName>
    </submittedName>
</protein>
<feature type="transmembrane region" description="Helical" evidence="1">
    <location>
        <begin position="89"/>
        <end position="107"/>
    </location>
</feature>
<dbReference type="Pfam" id="PF04224">
    <property type="entry name" value="DUF417"/>
    <property type="match status" value="1"/>
</dbReference>
<dbReference type="GO" id="GO:0005886">
    <property type="term" value="C:plasma membrane"/>
    <property type="evidence" value="ECO:0007669"/>
    <property type="project" value="TreeGrafter"/>
</dbReference>
<evidence type="ECO:0000256" key="1">
    <source>
        <dbReference type="SAM" id="Phobius"/>
    </source>
</evidence>
<proteinExistence type="predicted"/>
<sequence>MQSFFQWIAKTDRFGLFLCRFSIFLVFFWIGLLKFAHYEAESIVPFVANSPFMSWLYHMPAEYLQHLSHEGQVLTQAQINWHIQNNTYGYSYGLGVVEISFALLIMAHYWSPKLGFLGALLSFLTPLMTFSFLIFTPETWVHGAGYDGFPFLSGAGRLVLKDAMMMAAAWMAMTDSAKTILKKENVLNNTADVG</sequence>
<feature type="transmembrane region" description="Helical" evidence="1">
    <location>
        <begin position="14"/>
        <end position="32"/>
    </location>
</feature>
<keyword evidence="1" id="KW-1133">Transmembrane helix</keyword>
<organism evidence="2 3">
    <name type="scientific">Suttonella ornithocola</name>
    <dbReference type="NCBI Taxonomy" id="279832"/>
    <lineage>
        <taxon>Bacteria</taxon>
        <taxon>Pseudomonadati</taxon>
        <taxon>Pseudomonadota</taxon>
        <taxon>Gammaproteobacteria</taxon>
        <taxon>Cardiobacteriales</taxon>
        <taxon>Cardiobacteriaceae</taxon>
        <taxon>Suttonella</taxon>
    </lineage>
</organism>
<dbReference type="EMBL" id="UHIC01000001">
    <property type="protein sequence ID" value="SUO94631.1"/>
    <property type="molecule type" value="Genomic_DNA"/>
</dbReference>
<evidence type="ECO:0000313" key="2">
    <source>
        <dbReference type="EMBL" id="SUO94631.1"/>
    </source>
</evidence>
<dbReference type="PANTHER" id="PTHR40106">
    <property type="entry name" value="INNER MEMBRANE PROTEIN RCLC"/>
    <property type="match status" value="1"/>
</dbReference>
<feature type="transmembrane region" description="Helical" evidence="1">
    <location>
        <begin position="114"/>
        <end position="135"/>
    </location>
</feature>
<keyword evidence="3" id="KW-1185">Reference proteome</keyword>
<dbReference type="OrthoDB" id="1118972at2"/>
<keyword evidence="1" id="KW-0812">Transmembrane</keyword>
<dbReference type="NCBIfam" id="NF040476">
    <property type="entry name" value="chlor_memb_RclC"/>
    <property type="match status" value="1"/>
</dbReference>
<gene>
    <name evidence="2" type="primary">ykgB</name>
    <name evidence="2" type="ORF">NCTC13337_00850</name>
</gene>
<reference evidence="2 3" key="1">
    <citation type="submission" date="2018-06" db="EMBL/GenBank/DDBJ databases">
        <authorList>
            <consortium name="Pathogen Informatics"/>
            <person name="Doyle S."/>
        </authorList>
    </citation>
    <scope>NUCLEOTIDE SEQUENCE [LARGE SCALE GENOMIC DNA]</scope>
    <source>
        <strain evidence="2 3">NCTC13337</strain>
    </source>
</reference>
<name>A0A380MSD6_9GAMM</name>
<dbReference type="GO" id="GO:1901530">
    <property type="term" value="P:response to hypochlorite"/>
    <property type="evidence" value="ECO:0007669"/>
    <property type="project" value="TreeGrafter"/>
</dbReference>
<dbReference type="Proteomes" id="UP000254601">
    <property type="component" value="Unassembled WGS sequence"/>
</dbReference>
<dbReference type="RefSeq" id="WP_072577396.1">
    <property type="nucleotide sequence ID" value="NZ_LWHB01000169.1"/>
</dbReference>
<dbReference type="InterPro" id="IPR016865">
    <property type="entry name" value="RclC"/>
</dbReference>
<dbReference type="AlphaFoldDB" id="A0A380MSD6"/>
<dbReference type="InterPro" id="IPR053532">
    <property type="entry name" value="RCS_Resistance"/>
</dbReference>
<keyword evidence="1" id="KW-0472">Membrane</keyword>
<dbReference type="InterPro" id="IPR007339">
    <property type="entry name" value="RclC-like"/>
</dbReference>
<dbReference type="PANTHER" id="PTHR40106:SF1">
    <property type="entry name" value="INNER MEMBRANE PROTEIN RCLC"/>
    <property type="match status" value="1"/>
</dbReference>
<feature type="transmembrane region" description="Helical" evidence="1">
    <location>
        <begin position="155"/>
        <end position="173"/>
    </location>
</feature>
<accession>A0A380MSD6</accession>
<evidence type="ECO:0000313" key="3">
    <source>
        <dbReference type="Proteomes" id="UP000254601"/>
    </source>
</evidence>
<dbReference type="PIRSF" id="PIRSF028065">
    <property type="entry name" value="UCP028065"/>
    <property type="match status" value="1"/>
</dbReference>